<dbReference type="InterPro" id="IPR016024">
    <property type="entry name" value="ARM-type_fold"/>
</dbReference>
<dbReference type="InterPro" id="IPR019285">
    <property type="entry name" value="DUF2336"/>
</dbReference>
<evidence type="ECO:0000313" key="1">
    <source>
        <dbReference type="EMBL" id="OIQ96571.1"/>
    </source>
</evidence>
<reference evidence="1" key="1">
    <citation type="submission" date="2016-10" db="EMBL/GenBank/DDBJ databases">
        <title>Sequence of Gallionella enrichment culture.</title>
        <authorList>
            <person name="Poehlein A."/>
            <person name="Muehling M."/>
            <person name="Daniel R."/>
        </authorList>
    </citation>
    <scope>NUCLEOTIDE SEQUENCE</scope>
</reference>
<comment type="caution">
    <text evidence="1">The sequence shown here is derived from an EMBL/GenBank/DDBJ whole genome shotgun (WGS) entry which is preliminary data.</text>
</comment>
<dbReference type="Gene3D" id="1.25.10.10">
    <property type="entry name" value="Leucine-rich Repeat Variant"/>
    <property type="match status" value="1"/>
</dbReference>
<evidence type="ECO:0008006" key="2">
    <source>
        <dbReference type="Google" id="ProtNLM"/>
    </source>
</evidence>
<organism evidence="1">
    <name type="scientific">mine drainage metagenome</name>
    <dbReference type="NCBI Taxonomy" id="410659"/>
    <lineage>
        <taxon>unclassified sequences</taxon>
        <taxon>metagenomes</taxon>
        <taxon>ecological metagenomes</taxon>
    </lineage>
</organism>
<sequence length="457" mass="49277">MSGLIGRTLGRLLGRDAAQPEKLAARPGLSYEQIKDLARHKDPSVRGSLAARQDVGPEVLYYLSDDPSPEVRRRIAANPATPAKADLKLAADASPDVRGDLAGKIARLAPGLSPDEQDRLRQSTYEALALLARDQITRVRQILAETLRDVANAPPGLILTLAHDPALEVALPILEFSPVLTDEDLLEIIQSAPMTDRLSAISRRALVAPDVADAIVQSEDVAAVAVLLGNPSAQIREETLDMLLDHAPQHELWHAPLVNRPQLSARAATRLARFVAESLLQRLQERPDLDPETKAAVAAVVRRRVEENGSDMAEFHRGSGRAGDPEPRFAAEDPFETAQALHREGKLDETALISGIASGKHAFVVAALAVRADLPLELAQKVVATRSAKGMLALCWKAGLKAPTAVLAQIRLSKIAPGDILRPAPDSQDYPMTAEEMAWQLDFFTTMAAVGKVAARH</sequence>
<protein>
    <recommendedName>
        <fullName evidence="2">DUF2336 domain-containing protein</fullName>
    </recommendedName>
</protein>
<dbReference type="InterPro" id="IPR011989">
    <property type="entry name" value="ARM-like"/>
</dbReference>
<dbReference type="AlphaFoldDB" id="A0A1J5S499"/>
<dbReference type="SUPFAM" id="SSF48371">
    <property type="entry name" value="ARM repeat"/>
    <property type="match status" value="2"/>
</dbReference>
<name>A0A1J5S499_9ZZZZ</name>
<accession>A0A1J5S499</accession>
<gene>
    <name evidence="1" type="ORF">GALL_213970</name>
</gene>
<proteinExistence type="predicted"/>
<dbReference type="Pfam" id="PF10098">
    <property type="entry name" value="DUF2336"/>
    <property type="match status" value="1"/>
</dbReference>
<dbReference type="EMBL" id="MLJW01000146">
    <property type="protein sequence ID" value="OIQ96571.1"/>
    <property type="molecule type" value="Genomic_DNA"/>
</dbReference>